<reference evidence="1 2" key="1">
    <citation type="submission" date="2021-09" db="EMBL/GenBank/DDBJ databases">
        <title>Genomic insights and catalytic innovation underlie evolution of tropane alkaloids biosynthesis.</title>
        <authorList>
            <person name="Wang Y.-J."/>
            <person name="Tian T."/>
            <person name="Huang J.-P."/>
            <person name="Huang S.-X."/>
        </authorList>
    </citation>
    <scope>NUCLEOTIDE SEQUENCE [LARGE SCALE GENOMIC DNA]</scope>
    <source>
        <strain evidence="1">KIB-2018</strain>
        <tissue evidence="1">Leaf</tissue>
    </source>
</reference>
<protein>
    <submittedName>
        <fullName evidence="1">Uncharacterized protein</fullName>
    </submittedName>
</protein>
<keyword evidence="2" id="KW-1185">Reference proteome</keyword>
<gene>
    <name evidence="1" type="ORF">K2173_016231</name>
</gene>
<dbReference type="Gene3D" id="3.90.1150.10">
    <property type="entry name" value="Aspartate Aminotransferase, domain 1"/>
    <property type="match status" value="1"/>
</dbReference>
<evidence type="ECO:0000313" key="2">
    <source>
        <dbReference type="Proteomes" id="UP001159364"/>
    </source>
</evidence>
<name>A0AAV8SGI4_9ROSI</name>
<evidence type="ECO:0000313" key="1">
    <source>
        <dbReference type="EMBL" id="KAJ8751050.1"/>
    </source>
</evidence>
<dbReference type="InterPro" id="IPR015422">
    <property type="entry name" value="PyrdxlP-dep_Trfase_small"/>
</dbReference>
<dbReference type="AlphaFoldDB" id="A0AAV8SGI4"/>
<proteinExistence type="predicted"/>
<dbReference type="EMBL" id="JAIWQS010000011">
    <property type="protein sequence ID" value="KAJ8751050.1"/>
    <property type="molecule type" value="Genomic_DNA"/>
</dbReference>
<dbReference type="Proteomes" id="UP001159364">
    <property type="component" value="Linkage Group LG11"/>
</dbReference>
<accession>A0AAV8SGI4</accession>
<sequence length="145" mass="16336">MRRVGLQCLKCLEIWIPWSLRMAGGLKSKKGTRNGACMGSIAFDIFSRSWFWELYSELNVQEIIAFSLTSHACTETQFQEIKLRLDSVFANVMRGPEDPNLERVIGALLENRGQGTPGDWSHIIKQIGMFTFNGIDSKQISYSGG</sequence>
<organism evidence="1 2">
    <name type="scientific">Erythroxylum novogranatense</name>
    <dbReference type="NCBI Taxonomy" id="1862640"/>
    <lineage>
        <taxon>Eukaryota</taxon>
        <taxon>Viridiplantae</taxon>
        <taxon>Streptophyta</taxon>
        <taxon>Embryophyta</taxon>
        <taxon>Tracheophyta</taxon>
        <taxon>Spermatophyta</taxon>
        <taxon>Magnoliopsida</taxon>
        <taxon>eudicotyledons</taxon>
        <taxon>Gunneridae</taxon>
        <taxon>Pentapetalae</taxon>
        <taxon>rosids</taxon>
        <taxon>fabids</taxon>
        <taxon>Malpighiales</taxon>
        <taxon>Erythroxylaceae</taxon>
        <taxon>Erythroxylum</taxon>
    </lineage>
</organism>
<comment type="caution">
    <text evidence="1">The sequence shown here is derived from an EMBL/GenBank/DDBJ whole genome shotgun (WGS) entry which is preliminary data.</text>
</comment>